<dbReference type="Gene3D" id="2.60.40.420">
    <property type="entry name" value="Cupredoxins - blue copper proteins"/>
    <property type="match status" value="1"/>
</dbReference>
<dbReference type="Proteomes" id="UP000251891">
    <property type="component" value="Unassembled WGS sequence"/>
</dbReference>
<accession>A0A365GX33</accession>
<comment type="caution">
    <text evidence="1">The sequence shown here is derived from an EMBL/GenBank/DDBJ whole genome shotgun (WGS) entry which is preliminary data.</text>
</comment>
<gene>
    <name evidence="1" type="ORF">DPM19_30675</name>
</gene>
<dbReference type="AlphaFoldDB" id="A0A365GX33"/>
<evidence type="ECO:0008006" key="3">
    <source>
        <dbReference type="Google" id="ProtNLM"/>
    </source>
</evidence>
<dbReference type="InterPro" id="IPR008972">
    <property type="entry name" value="Cupredoxin"/>
</dbReference>
<protein>
    <recommendedName>
        <fullName evidence="3">EfeO-type cupredoxin-like domain-containing protein</fullName>
    </recommendedName>
</protein>
<evidence type="ECO:0000313" key="1">
    <source>
        <dbReference type="EMBL" id="RAY11391.1"/>
    </source>
</evidence>
<evidence type="ECO:0000313" key="2">
    <source>
        <dbReference type="Proteomes" id="UP000251891"/>
    </source>
</evidence>
<name>A0A365GX33_9ACTN</name>
<sequence>MLLTLVLLAVAGCGGQAPPEERALPPVVSTELAAGKVVRLTEAGPVPNRLIAGPGDTITWRNESAKPRVVSLLDGTPPSKEIPPGGRYERAFPTSGTFAYRLDNAKKGTAGVIEINLPAVPGVPR</sequence>
<organism evidence="1 2">
    <name type="scientific">Actinomadura craniellae</name>
    <dbReference type="NCBI Taxonomy" id="2231787"/>
    <lineage>
        <taxon>Bacteria</taxon>
        <taxon>Bacillati</taxon>
        <taxon>Actinomycetota</taxon>
        <taxon>Actinomycetes</taxon>
        <taxon>Streptosporangiales</taxon>
        <taxon>Thermomonosporaceae</taxon>
        <taxon>Actinomadura</taxon>
    </lineage>
</organism>
<dbReference type="EMBL" id="QLYX01000019">
    <property type="protein sequence ID" value="RAY11391.1"/>
    <property type="molecule type" value="Genomic_DNA"/>
</dbReference>
<reference evidence="1 2" key="1">
    <citation type="submission" date="2018-06" db="EMBL/GenBank/DDBJ databases">
        <title>Actinomadura craniellae sp. nov. isolated from marine sponge Craniella sp.</title>
        <authorList>
            <person name="Li L."/>
            <person name="Xu Q.H."/>
            <person name="Lin H.W."/>
            <person name="Lu Y.H."/>
        </authorList>
    </citation>
    <scope>NUCLEOTIDE SEQUENCE [LARGE SCALE GENOMIC DNA]</scope>
    <source>
        <strain evidence="1 2">LHW63021</strain>
    </source>
</reference>
<proteinExistence type="predicted"/>
<keyword evidence="2" id="KW-1185">Reference proteome</keyword>
<dbReference type="SUPFAM" id="SSF49503">
    <property type="entry name" value="Cupredoxins"/>
    <property type="match status" value="1"/>
</dbReference>